<name>A0A0E9XHV0_ANGAN</name>
<sequence length="24" mass="2865">MHRKFMFKNSTLSSLSKYKPMVTC</sequence>
<dbReference type="EMBL" id="GBXM01007167">
    <property type="protein sequence ID" value="JAI01411.1"/>
    <property type="molecule type" value="Transcribed_RNA"/>
</dbReference>
<accession>A0A0E9XHV0</accession>
<dbReference type="AlphaFoldDB" id="A0A0E9XHV0"/>
<protein>
    <submittedName>
        <fullName evidence="1">Uncharacterized protein</fullName>
    </submittedName>
</protein>
<organism evidence="1">
    <name type="scientific">Anguilla anguilla</name>
    <name type="common">European freshwater eel</name>
    <name type="synonym">Muraena anguilla</name>
    <dbReference type="NCBI Taxonomy" id="7936"/>
    <lineage>
        <taxon>Eukaryota</taxon>
        <taxon>Metazoa</taxon>
        <taxon>Chordata</taxon>
        <taxon>Craniata</taxon>
        <taxon>Vertebrata</taxon>
        <taxon>Euteleostomi</taxon>
        <taxon>Actinopterygii</taxon>
        <taxon>Neopterygii</taxon>
        <taxon>Teleostei</taxon>
        <taxon>Anguilliformes</taxon>
        <taxon>Anguillidae</taxon>
        <taxon>Anguilla</taxon>
    </lineage>
</organism>
<reference evidence="1" key="2">
    <citation type="journal article" date="2015" name="Fish Shellfish Immunol.">
        <title>Early steps in the European eel (Anguilla anguilla)-Vibrio vulnificus interaction in the gills: Role of the RtxA13 toxin.</title>
        <authorList>
            <person name="Callol A."/>
            <person name="Pajuelo D."/>
            <person name="Ebbesson L."/>
            <person name="Teles M."/>
            <person name="MacKenzie S."/>
            <person name="Amaro C."/>
        </authorList>
    </citation>
    <scope>NUCLEOTIDE SEQUENCE</scope>
</reference>
<evidence type="ECO:0000313" key="1">
    <source>
        <dbReference type="EMBL" id="JAI01411.1"/>
    </source>
</evidence>
<proteinExistence type="predicted"/>
<reference evidence="1" key="1">
    <citation type="submission" date="2014-11" db="EMBL/GenBank/DDBJ databases">
        <authorList>
            <person name="Amaro Gonzalez C."/>
        </authorList>
    </citation>
    <scope>NUCLEOTIDE SEQUENCE</scope>
</reference>